<evidence type="ECO:0000256" key="2">
    <source>
        <dbReference type="ARBA" id="ARBA00008153"/>
    </source>
</evidence>
<comment type="similarity">
    <text evidence="2">Belongs to the Rab3-GAP regulatory subunit family.</text>
</comment>
<reference evidence="7 8" key="1">
    <citation type="submission" date="2020-11" db="EMBL/GenBank/DDBJ databases">
        <authorList>
            <person name="Wallbank WR R."/>
            <person name="Pardo Diaz C."/>
            <person name="Kozak K."/>
            <person name="Martin S."/>
            <person name="Jiggins C."/>
            <person name="Moest M."/>
            <person name="Warren A I."/>
            <person name="Generalovic N T."/>
            <person name="Byers J.R.P. K."/>
            <person name="Montejo-Kovacevich G."/>
            <person name="Yen C E."/>
        </authorList>
    </citation>
    <scope>NUCLEOTIDE SEQUENCE [LARGE SCALE GENOMIC DNA]</scope>
</reference>
<gene>
    <name evidence="7" type="ORF">HERILL_LOCUS2797</name>
</gene>
<protein>
    <recommendedName>
        <fullName evidence="9">Rab3 GTPase-activating protein non-catalytic subunit</fullName>
    </recommendedName>
</protein>
<dbReference type="InterPro" id="IPR032839">
    <property type="entry name" value="RAB3GAP_N"/>
</dbReference>
<dbReference type="GO" id="GO:0005737">
    <property type="term" value="C:cytoplasm"/>
    <property type="evidence" value="ECO:0007669"/>
    <property type="project" value="UniProtKB-SubCell"/>
</dbReference>
<evidence type="ECO:0008006" key="9">
    <source>
        <dbReference type="Google" id="ProtNLM"/>
    </source>
</evidence>
<dbReference type="PANTHER" id="PTHR12472">
    <property type="entry name" value="RAB3-GAP REGULATORY DOMAIN"/>
    <property type="match status" value="1"/>
</dbReference>
<dbReference type="Pfam" id="PF14655">
    <property type="entry name" value="RAB3GAP2_N"/>
    <property type="match status" value="1"/>
</dbReference>
<keyword evidence="4" id="KW-0963">Cytoplasm</keyword>
<evidence type="ECO:0000256" key="4">
    <source>
        <dbReference type="ARBA" id="ARBA00022490"/>
    </source>
</evidence>
<dbReference type="InterPro" id="IPR026059">
    <property type="entry name" value="Rab3GAP2"/>
</dbReference>
<dbReference type="EMBL" id="LR899009">
    <property type="protein sequence ID" value="CAD7079585.1"/>
    <property type="molecule type" value="Genomic_DNA"/>
</dbReference>
<accession>A0A7R8UF71</accession>
<evidence type="ECO:0000256" key="1">
    <source>
        <dbReference type="ARBA" id="ARBA00004496"/>
    </source>
</evidence>
<feature type="domain" description="Rab3-GAP regulatory subunit N-terminal" evidence="5">
    <location>
        <begin position="29"/>
        <end position="425"/>
    </location>
</feature>
<dbReference type="InParanoid" id="A0A7R8UF71"/>
<dbReference type="Pfam" id="PF14656">
    <property type="entry name" value="RAB3GAP2_C"/>
    <property type="match status" value="1"/>
</dbReference>
<evidence type="ECO:0000259" key="5">
    <source>
        <dbReference type="Pfam" id="PF14655"/>
    </source>
</evidence>
<dbReference type="OrthoDB" id="2019917at2759"/>
<name>A0A7R8UF71_HERIL</name>
<evidence type="ECO:0000313" key="7">
    <source>
        <dbReference type="EMBL" id="CAD7079585.1"/>
    </source>
</evidence>
<organism evidence="7 8">
    <name type="scientific">Hermetia illucens</name>
    <name type="common">Black soldier fly</name>
    <dbReference type="NCBI Taxonomy" id="343691"/>
    <lineage>
        <taxon>Eukaryota</taxon>
        <taxon>Metazoa</taxon>
        <taxon>Ecdysozoa</taxon>
        <taxon>Arthropoda</taxon>
        <taxon>Hexapoda</taxon>
        <taxon>Insecta</taxon>
        <taxon>Pterygota</taxon>
        <taxon>Neoptera</taxon>
        <taxon>Endopterygota</taxon>
        <taxon>Diptera</taxon>
        <taxon>Brachycera</taxon>
        <taxon>Stratiomyomorpha</taxon>
        <taxon>Stratiomyidae</taxon>
        <taxon>Hermetiinae</taxon>
        <taxon>Hermetia</taxon>
    </lineage>
</organism>
<feature type="domain" description="Rab3GAP regulatory subunit C-terminal" evidence="6">
    <location>
        <begin position="701"/>
        <end position="1263"/>
    </location>
</feature>
<dbReference type="OMA" id="SWCGELE"/>
<proteinExistence type="inferred from homology"/>
<dbReference type="GO" id="GO:0005096">
    <property type="term" value="F:GTPase activator activity"/>
    <property type="evidence" value="ECO:0007669"/>
    <property type="project" value="UniProtKB-KW"/>
</dbReference>
<sequence>MSCEVKLLGHIPDLKKVQSLLGFSQDENWLNAIYYSLSPTGETIAFGHGAKLVIMSSHWSNRNSQSTYSISWHGELENPNDIITALTCLPIYGANVSTGAEWTCLAVGLASGMVMFYADSGVQLFSQIFHNEPVQTIKAQSEKKFAEELHVGYLSCLCILQGTHIFHILKGLKHSMSKTVTSISSKTNISHFPDRMQCRKWEYRGKNITINDSAVVGGQRVGTFDFLLQQSLEGGFYTKCRSSPPESSLILGVGAKPYIGFYYAKEGFVQAGLGEMAKAVASNVMSSVSGWLFKSQTQPAQEQTQTITPGEPMHCRFGLCDIQRQGLNVWLAPGHDLAVVCDNLSRVILVDCNRGIALRTWKGYREPQCGFIKVTEKKPRQDRSERRKVLFLVIFAPRRSCLEIWPLQRGPKIAAFNVNKNGQLIYNSYGLMGVIPGAKTATNIHPCMFFDPSDDSLKEIIVPFHCALSDGNSKTAKDLHLLRRIKMCLRSCEVSLDGIIAEVDSSCSSFQTDEIRLQCLEMLASNKRIKPLIFKKAIDVFLSQQQSEGHAKLRRQSSESEMSSKSLPVLLENYRKLVDFYIVITDETKPRDLNTSASSDDSLSLILTELETIQKLLDLKQDQATAPTNNRVTFEQQVHEEDFVTFLALFNVETYEIRLKTEQTIHYGGVGYRLFGKFLEKGHCVHGFVECASDSTIRSEDFFKLVLHYWLERPFSYSKIEDVIEDMTRLASIIRQICDLAGDAIVYEYNEVCMWWQIMREIMLESKSAAQSLLAAIVCRHVSNRISKRESSQEDNITDETETWEQVTHEAAQWSLLIGKLDDISILGAVLSSPQTSCDPEMPKLPYDRPDCSLYAIFTGGKGIVAELVAKWLTHSELHPKKILENYENTNNDIVVKNLHLLREHFPFSLQSGVLLCHMTWDYFCHWSNNLPSLEYLRAGIKCLEQFQIDDLALKHGLCCMIWNAHLKIPLEATKKLIHKAGRLPKERLCQQDIGVSDALIPELLEETLRFFEHFLSSLEHKSRELVFEELLIDGQIPLPHLSLQQNHGIKMILQLHIELCKVLHLIALFSLKIPKPMQLLFDAMSNQTFFVEINRELNYTLPPPDMILQKHRLEFLCKAVTGSMDFIREDLQTLYVQEHVSHMQLIEELADLWQLDKTEIKKHEIVELYAHGWDSYAEELLENVACSYEMGPLLLEIAGRRLNLHIGNSGTRWSVIASAGGLVTEYLDTLKTKTTGIQITEDSDRIDLERIISLAGKAFQCLAMKDSKKLRIAGQMFDGLQILKEFEGR</sequence>
<keyword evidence="8" id="KW-1185">Reference proteome</keyword>
<evidence type="ECO:0000313" key="8">
    <source>
        <dbReference type="Proteomes" id="UP000594454"/>
    </source>
</evidence>
<evidence type="ECO:0000259" key="6">
    <source>
        <dbReference type="Pfam" id="PF14656"/>
    </source>
</evidence>
<evidence type="ECO:0000256" key="3">
    <source>
        <dbReference type="ARBA" id="ARBA00022468"/>
    </source>
</evidence>
<keyword evidence="3" id="KW-0343">GTPase activation</keyword>
<dbReference type="FunCoup" id="A0A7R8UF71">
    <property type="interactions" value="1407"/>
</dbReference>
<comment type="subcellular location">
    <subcellularLocation>
        <location evidence="1">Cytoplasm</location>
    </subcellularLocation>
</comment>
<dbReference type="InterPro" id="IPR029257">
    <property type="entry name" value="RAB3GAP2_C"/>
</dbReference>
<dbReference type="PANTHER" id="PTHR12472:SF0">
    <property type="entry name" value="RAB3 GTPASE-ACTIVATING PROTEIN NON-CATALYTIC SUBUNIT"/>
    <property type="match status" value="1"/>
</dbReference>
<dbReference type="Proteomes" id="UP000594454">
    <property type="component" value="Chromosome 1"/>
</dbReference>